<dbReference type="EMBL" id="JAPTSV010000007">
    <property type="protein sequence ID" value="KAJ1526289.1"/>
    <property type="molecule type" value="Genomic_DNA"/>
</dbReference>
<protein>
    <recommendedName>
        <fullName evidence="8">Major facilitator superfamily (MFS) profile domain-containing protein</fullName>
    </recommendedName>
</protein>
<evidence type="ECO:0000259" key="8">
    <source>
        <dbReference type="PROSITE" id="PS50850"/>
    </source>
</evidence>
<proteinExistence type="predicted"/>
<dbReference type="PROSITE" id="PS50850">
    <property type="entry name" value="MFS"/>
    <property type="match status" value="1"/>
</dbReference>
<evidence type="ECO:0000313" key="10">
    <source>
        <dbReference type="Proteomes" id="UP001075354"/>
    </source>
</evidence>
<gene>
    <name evidence="9" type="ORF">ONE63_009442</name>
</gene>
<feature type="transmembrane region" description="Helical" evidence="7">
    <location>
        <begin position="739"/>
        <end position="760"/>
    </location>
</feature>
<evidence type="ECO:0000256" key="1">
    <source>
        <dbReference type="ARBA" id="ARBA00004141"/>
    </source>
</evidence>
<feature type="domain" description="Major facilitator superfamily (MFS) profile" evidence="8">
    <location>
        <begin position="274"/>
        <end position="763"/>
    </location>
</feature>
<dbReference type="GO" id="GO:0016020">
    <property type="term" value="C:membrane"/>
    <property type="evidence" value="ECO:0007669"/>
    <property type="project" value="UniProtKB-SubCell"/>
</dbReference>
<feature type="region of interest" description="Disordered" evidence="6">
    <location>
        <begin position="114"/>
        <end position="153"/>
    </location>
</feature>
<accession>A0AAV7XR85</accession>
<feature type="transmembrane region" description="Helical" evidence="7">
    <location>
        <begin position="400"/>
        <end position="420"/>
    </location>
</feature>
<evidence type="ECO:0000256" key="6">
    <source>
        <dbReference type="SAM" id="MobiDB-lite"/>
    </source>
</evidence>
<keyword evidence="10" id="KW-1185">Reference proteome</keyword>
<dbReference type="SUPFAM" id="SSF103473">
    <property type="entry name" value="MFS general substrate transporter"/>
    <property type="match status" value="1"/>
</dbReference>
<keyword evidence="5 7" id="KW-0472">Membrane</keyword>
<dbReference type="InterPro" id="IPR011701">
    <property type="entry name" value="MFS"/>
</dbReference>
<comment type="caution">
    <text evidence="9">The sequence shown here is derived from an EMBL/GenBank/DDBJ whole genome shotgun (WGS) entry which is preliminary data.</text>
</comment>
<feature type="compositionally biased region" description="Acidic residues" evidence="6">
    <location>
        <begin position="48"/>
        <end position="57"/>
    </location>
</feature>
<feature type="region of interest" description="Disordered" evidence="6">
    <location>
        <begin position="173"/>
        <end position="228"/>
    </location>
</feature>
<keyword evidence="4 7" id="KW-1133">Transmembrane helix</keyword>
<evidence type="ECO:0000256" key="2">
    <source>
        <dbReference type="ARBA" id="ARBA00022448"/>
    </source>
</evidence>
<name>A0AAV7XR85_9NEOP</name>
<feature type="transmembrane region" description="Helical" evidence="7">
    <location>
        <begin position="549"/>
        <end position="574"/>
    </location>
</feature>
<evidence type="ECO:0000313" key="9">
    <source>
        <dbReference type="EMBL" id="KAJ1526289.1"/>
    </source>
</evidence>
<organism evidence="9 10">
    <name type="scientific">Megalurothrips usitatus</name>
    <name type="common">bean blossom thrips</name>
    <dbReference type="NCBI Taxonomy" id="439358"/>
    <lineage>
        <taxon>Eukaryota</taxon>
        <taxon>Metazoa</taxon>
        <taxon>Ecdysozoa</taxon>
        <taxon>Arthropoda</taxon>
        <taxon>Hexapoda</taxon>
        <taxon>Insecta</taxon>
        <taxon>Pterygota</taxon>
        <taxon>Neoptera</taxon>
        <taxon>Paraneoptera</taxon>
        <taxon>Thysanoptera</taxon>
        <taxon>Terebrantia</taxon>
        <taxon>Thripoidea</taxon>
        <taxon>Thripidae</taxon>
        <taxon>Megalurothrips</taxon>
    </lineage>
</organism>
<dbReference type="PANTHER" id="PTHR23511">
    <property type="entry name" value="SYNAPTIC VESICLE GLYCOPROTEIN 2"/>
    <property type="match status" value="1"/>
</dbReference>
<keyword evidence="2" id="KW-0813">Transport</keyword>
<feature type="transmembrane region" description="Helical" evidence="7">
    <location>
        <begin position="440"/>
        <end position="460"/>
    </location>
</feature>
<feature type="transmembrane region" description="Helical" evidence="7">
    <location>
        <begin position="366"/>
        <end position="388"/>
    </location>
</feature>
<reference evidence="9" key="1">
    <citation type="submission" date="2022-12" db="EMBL/GenBank/DDBJ databases">
        <title>Chromosome-level genome assembly of the bean flower thrips Megalurothrips usitatus.</title>
        <authorList>
            <person name="Ma L."/>
            <person name="Liu Q."/>
            <person name="Li H."/>
            <person name="Cai W."/>
        </authorList>
    </citation>
    <scope>NUCLEOTIDE SEQUENCE</scope>
    <source>
        <strain evidence="9">Cailab_2022a</strain>
    </source>
</reference>
<dbReference type="Proteomes" id="UP001075354">
    <property type="component" value="Chromosome 7"/>
</dbReference>
<dbReference type="AlphaFoldDB" id="A0AAV7XR85"/>
<dbReference type="GO" id="GO:0022857">
    <property type="term" value="F:transmembrane transporter activity"/>
    <property type="evidence" value="ECO:0007669"/>
    <property type="project" value="InterPro"/>
</dbReference>
<feature type="compositionally biased region" description="Basic and acidic residues" evidence="6">
    <location>
        <begin position="173"/>
        <end position="184"/>
    </location>
</feature>
<feature type="region of interest" description="Disordered" evidence="6">
    <location>
        <begin position="1"/>
        <end position="102"/>
    </location>
</feature>
<feature type="transmembrane region" description="Helical" evidence="7">
    <location>
        <begin position="677"/>
        <end position="699"/>
    </location>
</feature>
<keyword evidence="3 7" id="KW-0812">Transmembrane</keyword>
<feature type="transmembrane region" description="Helical" evidence="7">
    <location>
        <begin position="627"/>
        <end position="645"/>
    </location>
</feature>
<dbReference type="PANTHER" id="PTHR23511:SF35">
    <property type="entry name" value="MAJOR FACILITATOR SUPERFAMILY (MFS) PROFILE DOMAIN-CONTAINING PROTEIN"/>
    <property type="match status" value="1"/>
</dbReference>
<evidence type="ECO:0000256" key="4">
    <source>
        <dbReference type="ARBA" id="ARBA00022989"/>
    </source>
</evidence>
<feature type="compositionally biased region" description="Low complexity" evidence="6">
    <location>
        <begin position="122"/>
        <end position="133"/>
    </location>
</feature>
<dbReference type="InterPro" id="IPR020846">
    <property type="entry name" value="MFS_dom"/>
</dbReference>
<sequence length="766" mass="79972">MSSPETPQDASARRTPADGEDEQDEQEVVALAAVPGDDAVPRISGAEGAEEAEEAEIEAPGARRRTDDDDADAPSAVARELPAADPVSRREPCDCPPPLVRSVETGECELPVAVDDAESDPDAAPAQAQAHPPLLRSLSRPKFKVSAQPPPAAAAQDDLLIAIAQFASQLEAEAERRASMGDRPDADEDAAVTPGSATPAAPRTPGADTDHSDDGGSSRESESEVRTVTGAETSILNVNALNLGKNGVGLGGGGGRVVSLEEAVRLTEHGRFHMLLLLVSGWLVMAAVLETVVVGYLMPVAHELRMTEADKGLLGAASYAGIVLSSHTWGLVADTLGRKRALLWASLLDVLASLASSLSPNFATLTALRFCCGLFTSAPAALSFAYLGEFHTPATRSRSIIWIGAFPSIGLIILPGVAWAVLPQCWYLDMGFVRFGPWRLLLVLCALLSLASAIALALCLPESPKFLASRNPKKALAVLRSMYALNTGRPAEDYPVDALLDNKPVPTVAVVELGGGPGDSKTSPSPSLNVRRTLGVVWQQTAPLFRPPFLLHTVLVCLLQFGNLASANGLQIWLPQIFNTLAEYEELHPDLPATICGSQEGAAAGNGAADDAYACRAVNVAVYRNNLVIGAASLLMPLVCGLFVNRVGKRNLLVLCLLVSGAFGVLLSVAASSSLVLGLSSVSVAINSMGIGHISSIVVELFPTHLRAMAVSLHLMAGRTGSIVGNLIFGALLKSHCAFAFYAIGGALLACAALSCFLPAKGKFAS</sequence>
<feature type="transmembrane region" description="Helical" evidence="7">
    <location>
        <begin position="652"/>
        <end position="671"/>
    </location>
</feature>
<dbReference type="Gene3D" id="1.20.1250.20">
    <property type="entry name" value="MFS general substrate transporter like domains"/>
    <property type="match status" value="1"/>
</dbReference>
<feature type="transmembrane region" description="Helical" evidence="7">
    <location>
        <begin position="711"/>
        <end position="733"/>
    </location>
</feature>
<feature type="compositionally biased region" description="Basic and acidic residues" evidence="6">
    <location>
        <begin position="208"/>
        <end position="225"/>
    </location>
</feature>
<feature type="transmembrane region" description="Helical" evidence="7">
    <location>
        <begin position="313"/>
        <end position="332"/>
    </location>
</feature>
<feature type="transmembrane region" description="Helical" evidence="7">
    <location>
        <begin position="275"/>
        <end position="298"/>
    </location>
</feature>
<feature type="compositionally biased region" description="Acidic residues" evidence="6">
    <location>
        <begin position="18"/>
        <end position="27"/>
    </location>
</feature>
<dbReference type="Pfam" id="PF07690">
    <property type="entry name" value="MFS_1"/>
    <property type="match status" value="2"/>
</dbReference>
<evidence type="ECO:0000256" key="3">
    <source>
        <dbReference type="ARBA" id="ARBA00022692"/>
    </source>
</evidence>
<comment type="subcellular location">
    <subcellularLocation>
        <location evidence="1">Membrane</location>
        <topology evidence="1">Multi-pass membrane protein</topology>
    </subcellularLocation>
</comment>
<evidence type="ECO:0000256" key="7">
    <source>
        <dbReference type="SAM" id="Phobius"/>
    </source>
</evidence>
<dbReference type="InterPro" id="IPR036259">
    <property type="entry name" value="MFS_trans_sf"/>
</dbReference>
<evidence type="ECO:0000256" key="5">
    <source>
        <dbReference type="ARBA" id="ARBA00023136"/>
    </source>
</evidence>